<dbReference type="InterPro" id="IPR009075">
    <property type="entry name" value="AcylCo_DH/oxidase_C"/>
</dbReference>
<evidence type="ECO:0000256" key="9">
    <source>
        <dbReference type="ARBA" id="ARBA00023002"/>
    </source>
</evidence>
<evidence type="ECO:0000259" key="12">
    <source>
        <dbReference type="Pfam" id="PF00441"/>
    </source>
</evidence>
<comment type="cofactor">
    <cofactor evidence="1">
        <name>FAD</name>
        <dbReference type="ChEBI" id="CHEBI:57692"/>
    </cofactor>
</comment>
<evidence type="ECO:0000259" key="13">
    <source>
        <dbReference type="Pfam" id="PF02770"/>
    </source>
</evidence>
<evidence type="ECO:0000256" key="4">
    <source>
        <dbReference type="ARBA" id="ARBA00012033"/>
    </source>
</evidence>
<sequence length="758" mass="83339">MSWLFILILVAIIVVFGVRDIRMNIITRPVFKWFKKALPPLSQTERDAMEAGDIWWDGELFRGNPNWHTLHQYATTTLSSEEREFIDNQVANLCAMLDDDEITRNQDLSEPVWQYLKDQGFFALIIPKEHGGHEFSALANSTIVAKIATKSLSAAVTVMVPNSLGPAELLLHYGTLEQQSHWLPKLAKGEELPCFALTAPDAGSDAGAIPDTGIVCKGEYQGEEVLGLRLNWSKRYITLAPKATVLGLAFKMFDPDGLLGHTKNIGITCALIPTDHPGVKTGMRHKPMNMGFLNGTTTGEDVFIPLDWIIGGEVQAGNGWRMLVECLSAGRGISLPALSTATGHLSARTSGAYAALRQQFGVAIGEFEGVQEALARIGGLTYQLEATRVLTATAIDQKLSPSVITAIAKYHMTEMGRQVINDALDIHAGKGIQMGPSNYLAHCYMGTPVSITVEGANILTRNLMIFGQGAIRCHPYVLDEMAAAAHEDGEKGVKEFDPLLCQHILYSASNGAMAFVHALTCSYFARTPVGGATAQYYRYLGRFSRALAFCSDIAMLRFGGELKRKEMLSARLGDVLSHLYLASAVLKRFEDEGHQHADLPFVQYSLERSLYLCAKAFDEFIANVGGLALRSLLRLVVFPLGNHFKMPKDEVAKAVAKHMTQVGVVRERLTHLCVVDENNGTGVLEEALEAQHQAASAYKSLNKLKREKEIRGLTVSELIEDAKEKEKIGEEEYDLLIKAEELRQQVIAVNVFDADEFA</sequence>
<dbReference type="EMBL" id="JBCGCU010000003">
    <property type="protein sequence ID" value="MEM0514750.1"/>
    <property type="molecule type" value="Genomic_DNA"/>
</dbReference>
<dbReference type="Pfam" id="PF09317">
    <property type="entry name" value="ACDH_C"/>
    <property type="match status" value="1"/>
</dbReference>
<dbReference type="InterPro" id="IPR050741">
    <property type="entry name" value="Acyl-CoA_dehydrogenase"/>
</dbReference>
<feature type="domain" description="Acyl-CoA dehydrogenase C-terminal bacterial-type" evidence="15">
    <location>
        <begin position="471"/>
        <end position="752"/>
    </location>
</feature>
<dbReference type="EC" id="1.3.8.8" evidence="5"/>
<dbReference type="Gene3D" id="1.10.540.10">
    <property type="entry name" value="Acyl-CoA dehydrogenase/oxidase, N-terminal domain"/>
    <property type="match status" value="1"/>
</dbReference>
<dbReference type="SUPFAM" id="SSF56645">
    <property type="entry name" value="Acyl-CoA dehydrogenase NM domain-like"/>
    <property type="match status" value="1"/>
</dbReference>
<dbReference type="Proteomes" id="UP001447008">
    <property type="component" value="Unassembled WGS sequence"/>
</dbReference>
<dbReference type="InterPro" id="IPR036250">
    <property type="entry name" value="AcylCo_DH-like_C"/>
</dbReference>
<dbReference type="InterPro" id="IPR013786">
    <property type="entry name" value="AcylCoA_DH/ox_N"/>
</dbReference>
<evidence type="ECO:0000256" key="7">
    <source>
        <dbReference type="ARBA" id="ARBA00022630"/>
    </source>
</evidence>
<feature type="domain" description="Acyl-CoA dehydrogenase/oxidase C-terminal" evidence="12">
    <location>
        <begin position="317"/>
        <end position="463"/>
    </location>
</feature>
<evidence type="ECO:0000256" key="8">
    <source>
        <dbReference type="ARBA" id="ARBA00022827"/>
    </source>
</evidence>
<evidence type="ECO:0000313" key="16">
    <source>
        <dbReference type="EMBL" id="MEM0514750.1"/>
    </source>
</evidence>
<evidence type="ECO:0000256" key="5">
    <source>
        <dbReference type="ARBA" id="ARBA00012040"/>
    </source>
</evidence>
<dbReference type="SUPFAM" id="SSF47203">
    <property type="entry name" value="Acyl-CoA dehydrogenase C-terminal domain-like"/>
    <property type="match status" value="1"/>
</dbReference>
<organism evidence="16 17">
    <name type="scientific">Pseudoalteromonas qingdaonensis</name>
    <dbReference type="NCBI Taxonomy" id="3131913"/>
    <lineage>
        <taxon>Bacteria</taxon>
        <taxon>Pseudomonadati</taxon>
        <taxon>Pseudomonadota</taxon>
        <taxon>Gammaproteobacteria</taxon>
        <taxon>Alteromonadales</taxon>
        <taxon>Pseudoalteromonadaceae</taxon>
        <taxon>Pseudoalteromonas</taxon>
    </lineage>
</organism>
<reference evidence="16 17" key="1">
    <citation type="submission" date="2024-03" db="EMBL/GenBank/DDBJ databases">
        <title>Pseudoalteromonas qingdaonensis sp. nov., isolated from the intestines of marine benthic organisms.</title>
        <authorList>
            <person name="Lin X."/>
            <person name="Fang S."/>
            <person name="Hu X."/>
        </authorList>
    </citation>
    <scope>NUCLEOTIDE SEQUENCE [LARGE SCALE GENOMIC DNA]</scope>
    <source>
        <strain evidence="16 17">YIC-827</strain>
    </source>
</reference>
<evidence type="ECO:0000313" key="17">
    <source>
        <dbReference type="Proteomes" id="UP001447008"/>
    </source>
</evidence>
<gene>
    <name evidence="16" type="ORF">WCN91_04780</name>
</gene>
<evidence type="ECO:0000256" key="3">
    <source>
        <dbReference type="ARBA" id="ARBA00009347"/>
    </source>
</evidence>
<name>A0ABU9MUM4_9GAMM</name>
<dbReference type="NCBIfam" id="NF007000">
    <property type="entry name" value="PRK09463.1"/>
    <property type="match status" value="1"/>
</dbReference>
<dbReference type="NCBIfam" id="NF009586">
    <property type="entry name" value="PRK13026.1"/>
    <property type="match status" value="1"/>
</dbReference>
<comment type="pathway">
    <text evidence="2">Lipid metabolism; fatty acid beta-oxidation.</text>
</comment>
<feature type="domain" description="Acyl-CoA oxidase/dehydrogenase middle" evidence="13">
    <location>
        <begin position="194"/>
        <end position="293"/>
    </location>
</feature>
<dbReference type="InterPro" id="IPR009100">
    <property type="entry name" value="AcylCoA_DH/oxidase_NM_dom_sf"/>
</dbReference>
<dbReference type="InterPro" id="IPR006091">
    <property type="entry name" value="Acyl-CoA_Oxase/DH_mid-dom"/>
</dbReference>
<dbReference type="Pfam" id="PF02771">
    <property type="entry name" value="Acyl-CoA_dh_N"/>
    <property type="match status" value="1"/>
</dbReference>
<keyword evidence="7" id="KW-0285">Flavoprotein</keyword>
<keyword evidence="17" id="KW-1185">Reference proteome</keyword>
<proteinExistence type="inferred from homology"/>
<dbReference type="Pfam" id="PF00441">
    <property type="entry name" value="Acyl-CoA_dh_1"/>
    <property type="match status" value="1"/>
</dbReference>
<evidence type="ECO:0000259" key="15">
    <source>
        <dbReference type="Pfam" id="PF09317"/>
    </source>
</evidence>
<dbReference type="Gene3D" id="2.40.110.10">
    <property type="entry name" value="Butyryl-CoA Dehydrogenase, subunit A, domain 2"/>
    <property type="match status" value="1"/>
</dbReference>
<dbReference type="PANTHER" id="PTHR48083">
    <property type="entry name" value="MEDIUM-CHAIN SPECIFIC ACYL-COA DEHYDROGENASE, MITOCHONDRIAL-RELATED"/>
    <property type="match status" value="1"/>
</dbReference>
<protein>
    <recommendedName>
        <fullName evidence="6">Acyl-coenzyme A dehydrogenase</fullName>
        <ecNumber evidence="4">1.3.8.7</ecNumber>
        <ecNumber evidence="5">1.3.8.8</ecNumber>
    </recommendedName>
</protein>
<evidence type="ECO:0000256" key="10">
    <source>
        <dbReference type="ARBA" id="ARBA00047882"/>
    </source>
</evidence>
<dbReference type="InterPro" id="IPR046373">
    <property type="entry name" value="Acyl-CoA_Oxase/DH_mid-dom_sf"/>
</dbReference>
<accession>A0ABU9MUM4</accession>
<comment type="similarity">
    <text evidence="3">Belongs to the acyl-CoA dehydrogenase family.</text>
</comment>
<dbReference type="RefSeq" id="WP_342676805.1">
    <property type="nucleotide sequence ID" value="NZ_JBCGCU010000003.1"/>
</dbReference>
<evidence type="ECO:0000256" key="2">
    <source>
        <dbReference type="ARBA" id="ARBA00005005"/>
    </source>
</evidence>
<keyword evidence="8" id="KW-0274">FAD</keyword>
<evidence type="ECO:0000256" key="1">
    <source>
        <dbReference type="ARBA" id="ARBA00001974"/>
    </source>
</evidence>
<dbReference type="PANTHER" id="PTHR48083:SF33">
    <property type="entry name" value="ACYL-COENZYME A DEHYDROGENASE"/>
    <property type="match status" value="1"/>
</dbReference>
<evidence type="ECO:0000256" key="11">
    <source>
        <dbReference type="ARBA" id="ARBA00049247"/>
    </source>
</evidence>
<evidence type="ECO:0000256" key="6">
    <source>
        <dbReference type="ARBA" id="ARBA00020144"/>
    </source>
</evidence>
<dbReference type="Gene3D" id="1.20.140.10">
    <property type="entry name" value="Butyryl-CoA Dehydrogenase, subunit A, domain 3"/>
    <property type="match status" value="1"/>
</dbReference>
<keyword evidence="9" id="KW-0560">Oxidoreductase</keyword>
<evidence type="ECO:0000259" key="14">
    <source>
        <dbReference type="Pfam" id="PF02771"/>
    </source>
</evidence>
<dbReference type="InterPro" id="IPR037069">
    <property type="entry name" value="AcylCoA_DH/ox_N_sf"/>
</dbReference>
<dbReference type="InterPro" id="IPR015396">
    <property type="entry name" value="FadE_C"/>
</dbReference>
<comment type="caution">
    <text evidence="16">The sequence shown here is derived from an EMBL/GenBank/DDBJ whole genome shotgun (WGS) entry which is preliminary data.</text>
</comment>
<feature type="domain" description="Acyl-CoA dehydrogenase/oxidase N-terminal" evidence="14">
    <location>
        <begin position="80"/>
        <end position="190"/>
    </location>
</feature>
<dbReference type="Pfam" id="PF02770">
    <property type="entry name" value="Acyl-CoA_dh_M"/>
    <property type="match status" value="1"/>
</dbReference>
<comment type="catalytic activity">
    <reaction evidence="11">
        <text>a long-chain 2,3-saturated fatty acyl-CoA + oxidized [electron-transfer flavoprotein] + H(+) = a long-chain (2E)-enoyl-CoA + reduced [electron-transfer flavoprotein]</text>
        <dbReference type="Rhea" id="RHEA:17721"/>
        <dbReference type="Rhea" id="RHEA-COMP:10685"/>
        <dbReference type="Rhea" id="RHEA-COMP:10686"/>
        <dbReference type="ChEBI" id="CHEBI:15378"/>
        <dbReference type="ChEBI" id="CHEBI:57692"/>
        <dbReference type="ChEBI" id="CHEBI:58307"/>
        <dbReference type="ChEBI" id="CHEBI:83721"/>
        <dbReference type="ChEBI" id="CHEBI:83727"/>
        <dbReference type="EC" id="1.3.8.8"/>
    </reaction>
</comment>
<comment type="catalytic activity">
    <reaction evidence="10">
        <text>a medium-chain 2,3-saturated fatty acyl-CoA + oxidized [electron-transfer flavoprotein] + H(+) = a medium-chain (2E)-enoyl-CoA + reduced [electron-transfer flavoprotein]</text>
        <dbReference type="Rhea" id="RHEA:14477"/>
        <dbReference type="Rhea" id="RHEA-COMP:10685"/>
        <dbReference type="Rhea" id="RHEA-COMP:10686"/>
        <dbReference type="ChEBI" id="CHEBI:15378"/>
        <dbReference type="ChEBI" id="CHEBI:57692"/>
        <dbReference type="ChEBI" id="CHEBI:58307"/>
        <dbReference type="ChEBI" id="CHEBI:83723"/>
        <dbReference type="ChEBI" id="CHEBI:83726"/>
        <dbReference type="EC" id="1.3.8.7"/>
    </reaction>
</comment>
<dbReference type="EC" id="1.3.8.7" evidence="4"/>